<keyword evidence="2" id="KW-1185">Reference proteome</keyword>
<dbReference type="HOGENOM" id="CLU_060958_0_0_5"/>
<proteinExistence type="predicted"/>
<reference evidence="1 2" key="1">
    <citation type="journal article" date="2014" name="BMC Genomics">
        <title>Architecture and functions of a multipartite genome of the methylotrophic bacterium Paracoccus aminophilus JCM 7686, containing primary and secondary chromids.</title>
        <authorList>
            <person name="Dziewit L."/>
            <person name="Czarnecki J."/>
            <person name="Wibberg D."/>
            <person name="Radlinska M."/>
            <person name="Mrozek P."/>
            <person name="Szymczak M."/>
            <person name="Schluter A."/>
            <person name="Puhler A."/>
            <person name="Bartosik D."/>
        </authorList>
    </citation>
    <scope>NUCLEOTIDE SEQUENCE [LARGE SCALE GENOMIC DNA]</scope>
    <source>
        <strain evidence="1">JCM 7686</strain>
    </source>
</reference>
<dbReference type="STRING" id="1367847.JCM7686_1965"/>
<dbReference type="Proteomes" id="UP000015480">
    <property type="component" value="Chromosome"/>
</dbReference>
<dbReference type="PATRIC" id="fig|1367847.3.peg.1958"/>
<dbReference type="eggNOG" id="COG1475">
    <property type="taxonomic scope" value="Bacteria"/>
</dbReference>
<dbReference type="Pfam" id="PF13665">
    <property type="entry name" value="Tox-PAAR-like"/>
    <property type="match status" value="1"/>
</dbReference>
<dbReference type="OrthoDB" id="8052205at2"/>
<dbReference type="AlphaFoldDB" id="S5YV64"/>
<evidence type="ECO:0000313" key="1">
    <source>
        <dbReference type="EMBL" id="AGT09066.1"/>
    </source>
</evidence>
<organism evidence="1 2">
    <name type="scientific">Paracoccus aminophilus JCM 7686</name>
    <dbReference type="NCBI Taxonomy" id="1367847"/>
    <lineage>
        <taxon>Bacteria</taxon>
        <taxon>Pseudomonadati</taxon>
        <taxon>Pseudomonadota</taxon>
        <taxon>Alphaproteobacteria</taxon>
        <taxon>Rhodobacterales</taxon>
        <taxon>Paracoccaceae</taxon>
        <taxon>Paracoccus</taxon>
    </lineage>
</organism>
<dbReference type="EMBL" id="CP006650">
    <property type="protein sequence ID" value="AGT09066.1"/>
    <property type="molecule type" value="Genomic_DNA"/>
</dbReference>
<evidence type="ECO:0000313" key="2">
    <source>
        <dbReference type="Proteomes" id="UP000015480"/>
    </source>
</evidence>
<dbReference type="RefSeq" id="WP_020950704.1">
    <property type="nucleotide sequence ID" value="NC_022041.1"/>
</dbReference>
<gene>
    <name evidence="1" type="ORF">JCM7686_1965</name>
</gene>
<sequence>MKETVRINGLTMCHKGSDGLTMSTLPDICRSPGAPIPYINIAFARDLVDGSISVTSHGGKMCAVRGSRFEVSEGDEPGRGKGVISRTVQHEATWLSWSPNVYIEGRPATRLSDRMLMNKGNTASLGGYQTAPLNGSSETRDLLCKIGCECYAKLRPRRLATELLDKAASAVSDDDEKSPGRYQRCVEATLRATYPNAVIGPTIVGEDYVGNGYLPEVGFWDPLNPNNLAADKEPGKVILEGDGINPPFIPRQAPWGGAGWFNVRGSRWLDVVRVQNGQMTEMYDMKFPGDKFPNVPDKDAAYKAIARKHRATYDEFVVLEQCDDCKQAIDDYESEREYQQNKNLRDIENMLKKAPLIFLPPGRGGRIPRPSPVYP</sequence>
<protein>
    <submittedName>
        <fullName evidence="1">Uncharacterized protein</fullName>
    </submittedName>
</protein>
<dbReference type="KEGG" id="pami:JCM7686_1965"/>
<name>S5YV64_PARAH</name>
<accession>S5YV64</accession>